<keyword evidence="2" id="KW-1185">Reference proteome</keyword>
<gene>
    <name evidence="1" type="ORF">AKJ09_09490</name>
</gene>
<evidence type="ECO:0000313" key="1">
    <source>
        <dbReference type="EMBL" id="AKV02827.1"/>
    </source>
</evidence>
<evidence type="ECO:0000313" key="2">
    <source>
        <dbReference type="Proteomes" id="UP000064967"/>
    </source>
</evidence>
<dbReference type="AlphaFoldDB" id="A0A0K1QAY9"/>
<sequence>MHASTIAPRGGGVAAVSTRGWLGFGAWLRPWPGWPRILASWGHAVSRMLRADRKIRASVEAARGSWCVSYALLPCGKARAARHGC</sequence>
<proteinExistence type="predicted"/>
<protein>
    <submittedName>
        <fullName evidence="1">Uncharacterized protein</fullName>
    </submittedName>
</protein>
<dbReference type="Proteomes" id="UP000064967">
    <property type="component" value="Chromosome"/>
</dbReference>
<dbReference type="KEGG" id="llu:AKJ09_09490"/>
<name>A0A0K1QAY9_9BACT</name>
<organism evidence="1 2">
    <name type="scientific">Labilithrix luteola</name>
    <dbReference type="NCBI Taxonomy" id="1391654"/>
    <lineage>
        <taxon>Bacteria</taxon>
        <taxon>Pseudomonadati</taxon>
        <taxon>Myxococcota</taxon>
        <taxon>Polyangia</taxon>
        <taxon>Polyangiales</taxon>
        <taxon>Labilitrichaceae</taxon>
        <taxon>Labilithrix</taxon>
    </lineage>
</organism>
<dbReference type="EMBL" id="CP012333">
    <property type="protein sequence ID" value="AKV02827.1"/>
    <property type="molecule type" value="Genomic_DNA"/>
</dbReference>
<dbReference type="STRING" id="1391654.AKJ09_09490"/>
<reference evidence="1 2" key="1">
    <citation type="submission" date="2015-08" db="EMBL/GenBank/DDBJ databases">
        <authorList>
            <person name="Babu N.S."/>
            <person name="Beckwith C.J."/>
            <person name="Beseler K.G."/>
            <person name="Brison A."/>
            <person name="Carone J.V."/>
            <person name="Caskin T.P."/>
            <person name="Diamond M."/>
            <person name="Durham M.E."/>
            <person name="Foxe J.M."/>
            <person name="Go M."/>
            <person name="Henderson B.A."/>
            <person name="Jones I.B."/>
            <person name="McGettigan J.A."/>
            <person name="Micheletti S.J."/>
            <person name="Nasrallah M.E."/>
            <person name="Ortiz D."/>
            <person name="Piller C.R."/>
            <person name="Privatt S.R."/>
            <person name="Schneider S.L."/>
            <person name="Sharp S."/>
            <person name="Smith T.C."/>
            <person name="Stanton J.D."/>
            <person name="Ullery H.E."/>
            <person name="Wilson R.J."/>
            <person name="Serrano M.G."/>
            <person name="Buck G."/>
            <person name="Lee V."/>
            <person name="Wang Y."/>
            <person name="Carvalho R."/>
            <person name="Voegtly L."/>
            <person name="Shi R."/>
            <person name="Duckworth R."/>
            <person name="Johnson A."/>
            <person name="Loviza R."/>
            <person name="Walstead R."/>
            <person name="Shah Z."/>
            <person name="Kiflezghi M."/>
            <person name="Wade K."/>
            <person name="Ball S.L."/>
            <person name="Bradley K.W."/>
            <person name="Asai D.J."/>
            <person name="Bowman C.A."/>
            <person name="Russell D.A."/>
            <person name="Pope W.H."/>
            <person name="Jacobs-Sera D."/>
            <person name="Hendrix R.W."/>
            <person name="Hatfull G.F."/>
        </authorList>
    </citation>
    <scope>NUCLEOTIDE SEQUENCE [LARGE SCALE GENOMIC DNA]</scope>
    <source>
        <strain evidence="1 2">DSM 27648</strain>
    </source>
</reference>
<accession>A0A0K1QAY9</accession>